<keyword evidence="6 9" id="KW-0227">DNA damage</keyword>
<evidence type="ECO:0000259" key="11">
    <source>
        <dbReference type="Pfam" id="PF02870"/>
    </source>
</evidence>
<dbReference type="HAMAP" id="MF_00772">
    <property type="entry name" value="OGT"/>
    <property type="match status" value="1"/>
</dbReference>
<dbReference type="SUPFAM" id="SSF46767">
    <property type="entry name" value="Methylated DNA-protein cysteine methyltransferase, C-terminal domain"/>
    <property type="match status" value="1"/>
</dbReference>
<dbReference type="InterPro" id="IPR001497">
    <property type="entry name" value="MethylDNA_cys_MeTrfase_AS"/>
</dbReference>
<evidence type="ECO:0000256" key="6">
    <source>
        <dbReference type="ARBA" id="ARBA00022763"/>
    </source>
</evidence>
<dbReference type="GO" id="GO:0003908">
    <property type="term" value="F:methylated-DNA-[protein]-cysteine S-methyltransferase activity"/>
    <property type="evidence" value="ECO:0007669"/>
    <property type="project" value="UniProtKB-UniRule"/>
</dbReference>
<evidence type="ECO:0000256" key="1">
    <source>
        <dbReference type="ARBA" id="ARBA00001286"/>
    </source>
</evidence>
<evidence type="ECO:0000256" key="8">
    <source>
        <dbReference type="ARBA" id="ARBA00049348"/>
    </source>
</evidence>
<sequence length="157" mass="17215">MTFYAVVDSPLGRVTVQATEQGLTGLWFEEHTTQPEELGELQADHPILLLTKQQLSEYFSGIRKTFDIPLAAKGTPFQMQVWQALCDIPYGHSMSYQELADYIGNPKAVRAVGSANGKNPISVIVPCHRVIGKSGQLTGYAGGVARKKALLNLEKRV</sequence>
<name>A0A9X3HW48_9VIBR</name>
<dbReference type="Gene3D" id="1.10.10.10">
    <property type="entry name" value="Winged helix-like DNA-binding domain superfamily/Winged helix DNA-binding domain"/>
    <property type="match status" value="1"/>
</dbReference>
<dbReference type="GO" id="GO:0006307">
    <property type="term" value="P:DNA alkylation repair"/>
    <property type="evidence" value="ECO:0007669"/>
    <property type="project" value="UniProtKB-UniRule"/>
</dbReference>
<feature type="domain" description="Methylated-DNA-[protein]-cysteine S-methyltransferase DNA binding" evidence="10">
    <location>
        <begin position="76"/>
        <end position="155"/>
    </location>
</feature>
<evidence type="ECO:0000256" key="3">
    <source>
        <dbReference type="ARBA" id="ARBA00022490"/>
    </source>
</evidence>
<organism evidence="12 13">
    <name type="scientific">Vibrio qingdaonensis</name>
    <dbReference type="NCBI Taxonomy" id="2829491"/>
    <lineage>
        <taxon>Bacteria</taxon>
        <taxon>Pseudomonadati</taxon>
        <taxon>Pseudomonadota</taxon>
        <taxon>Gammaproteobacteria</taxon>
        <taxon>Vibrionales</taxon>
        <taxon>Vibrionaceae</taxon>
        <taxon>Vibrio</taxon>
    </lineage>
</organism>
<protein>
    <recommendedName>
        <fullName evidence="9">Methylated-DNA--protein-cysteine methyltransferase</fullName>
        <ecNumber evidence="9">2.1.1.63</ecNumber>
    </recommendedName>
    <alternativeName>
        <fullName evidence="9">6-O-methylguanine-DNA methyltransferase</fullName>
        <shortName evidence="9">MGMT</shortName>
    </alternativeName>
    <alternativeName>
        <fullName evidence="9">O-6-methylguanine-DNA-alkyltransferase</fullName>
    </alternativeName>
</protein>
<dbReference type="InterPro" id="IPR036388">
    <property type="entry name" value="WH-like_DNA-bd_sf"/>
</dbReference>
<dbReference type="PANTHER" id="PTHR10815">
    <property type="entry name" value="METHYLATED-DNA--PROTEIN-CYSTEINE METHYLTRANSFERASE"/>
    <property type="match status" value="1"/>
</dbReference>
<evidence type="ECO:0000256" key="2">
    <source>
        <dbReference type="ARBA" id="ARBA00008711"/>
    </source>
</evidence>
<comment type="subcellular location">
    <subcellularLocation>
        <location evidence="9">Cytoplasm</location>
    </subcellularLocation>
</comment>
<dbReference type="InterPro" id="IPR008332">
    <property type="entry name" value="MethylG_MeTrfase_N"/>
</dbReference>
<keyword evidence="3 9" id="KW-0963">Cytoplasm</keyword>
<dbReference type="InterPro" id="IPR036631">
    <property type="entry name" value="MGMT_N_sf"/>
</dbReference>
<dbReference type="Proteomes" id="UP001155587">
    <property type="component" value="Unassembled WGS sequence"/>
</dbReference>
<accession>A0A9X3HW48</accession>
<keyword evidence="5 9" id="KW-0808">Transferase</keyword>
<dbReference type="NCBIfam" id="TIGR00589">
    <property type="entry name" value="ogt"/>
    <property type="match status" value="1"/>
</dbReference>
<keyword evidence="13" id="KW-1185">Reference proteome</keyword>
<dbReference type="PANTHER" id="PTHR10815:SF5">
    <property type="entry name" value="METHYLATED-DNA--PROTEIN-CYSTEINE METHYLTRANSFERASE"/>
    <property type="match status" value="1"/>
</dbReference>
<feature type="active site" description="Nucleophile; methyl group acceptor" evidence="9">
    <location>
        <position position="127"/>
    </location>
</feature>
<proteinExistence type="inferred from homology"/>
<dbReference type="InterPro" id="IPR023546">
    <property type="entry name" value="MGMT"/>
</dbReference>
<evidence type="ECO:0000259" key="10">
    <source>
        <dbReference type="Pfam" id="PF01035"/>
    </source>
</evidence>
<dbReference type="Gene3D" id="3.30.160.70">
    <property type="entry name" value="Methylated DNA-protein cysteine methyltransferase domain"/>
    <property type="match status" value="1"/>
</dbReference>
<evidence type="ECO:0000313" key="13">
    <source>
        <dbReference type="Proteomes" id="UP001155587"/>
    </source>
</evidence>
<dbReference type="Pfam" id="PF01035">
    <property type="entry name" value="DNA_binding_1"/>
    <property type="match status" value="1"/>
</dbReference>
<dbReference type="Pfam" id="PF02870">
    <property type="entry name" value="Methyltransf_1N"/>
    <property type="match status" value="1"/>
</dbReference>
<feature type="domain" description="Methylguanine DNA methyltransferase ribonuclease-like" evidence="11">
    <location>
        <begin position="3"/>
        <end position="71"/>
    </location>
</feature>
<reference evidence="12" key="1">
    <citation type="submission" date="2022-02" db="EMBL/GenBank/DDBJ databases">
        <title>Vibrio sp. nov, a new bacterium isolated from seawater.</title>
        <authorList>
            <person name="Yuan Y."/>
        </authorList>
    </citation>
    <scope>NUCLEOTIDE SEQUENCE</scope>
    <source>
        <strain evidence="12">ZSDZ65</strain>
    </source>
</reference>
<dbReference type="InterPro" id="IPR014048">
    <property type="entry name" value="MethylDNA_cys_MeTrfase_DNA-bd"/>
</dbReference>
<keyword evidence="7 9" id="KW-0234">DNA repair</keyword>
<dbReference type="EC" id="2.1.1.63" evidence="9"/>
<evidence type="ECO:0000256" key="4">
    <source>
        <dbReference type="ARBA" id="ARBA00022603"/>
    </source>
</evidence>
<comment type="caution">
    <text evidence="12">The sequence shown here is derived from an EMBL/GenBank/DDBJ whole genome shotgun (WGS) entry which is preliminary data.</text>
</comment>
<dbReference type="CDD" id="cd06445">
    <property type="entry name" value="ATase"/>
    <property type="match status" value="1"/>
</dbReference>
<comment type="similarity">
    <text evidence="2 9">Belongs to the MGMT family.</text>
</comment>
<evidence type="ECO:0000256" key="7">
    <source>
        <dbReference type="ARBA" id="ARBA00023204"/>
    </source>
</evidence>
<dbReference type="EMBL" id="JAKRRY010000007">
    <property type="protein sequence ID" value="MCW8345919.1"/>
    <property type="molecule type" value="Genomic_DNA"/>
</dbReference>
<dbReference type="FunFam" id="1.10.10.10:FF:000214">
    <property type="entry name" value="Methylated-DNA--protein-cysteine methyltransferase"/>
    <property type="match status" value="1"/>
</dbReference>
<evidence type="ECO:0000313" key="12">
    <source>
        <dbReference type="EMBL" id="MCW8345919.1"/>
    </source>
</evidence>
<dbReference type="GO" id="GO:0005737">
    <property type="term" value="C:cytoplasm"/>
    <property type="evidence" value="ECO:0007669"/>
    <property type="project" value="UniProtKB-SubCell"/>
</dbReference>
<dbReference type="PROSITE" id="PS00374">
    <property type="entry name" value="MGMT"/>
    <property type="match status" value="1"/>
</dbReference>
<evidence type="ECO:0000256" key="5">
    <source>
        <dbReference type="ARBA" id="ARBA00022679"/>
    </source>
</evidence>
<dbReference type="SUPFAM" id="SSF53155">
    <property type="entry name" value="Methylated DNA-protein cysteine methyltransferase domain"/>
    <property type="match status" value="1"/>
</dbReference>
<comment type="catalytic activity">
    <reaction evidence="1 9">
        <text>a 4-O-methyl-thymidine in DNA + L-cysteinyl-[protein] = a thymidine in DNA + S-methyl-L-cysteinyl-[protein]</text>
        <dbReference type="Rhea" id="RHEA:53428"/>
        <dbReference type="Rhea" id="RHEA-COMP:10131"/>
        <dbReference type="Rhea" id="RHEA-COMP:10132"/>
        <dbReference type="Rhea" id="RHEA-COMP:13555"/>
        <dbReference type="Rhea" id="RHEA-COMP:13556"/>
        <dbReference type="ChEBI" id="CHEBI:29950"/>
        <dbReference type="ChEBI" id="CHEBI:82612"/>
        <dbReference type="ChEBI" id="CHEBI:137386"/>
        <dbReference type="ChEBI" id="CHEBI:137387"/>
        <dbReference type="EC" id="2.1.1.63"/>
    </reaction>
</comment>
<dbReference type="RefSeq" id="WP_265674323.1">
    <property type="nucleotide sequence ID" value="NZ_JAKRRY010000007.1"/>
</dbReference>
<dbReference type="AlphaFoldDB" id="A0A9X3HW48"/>
<keyword evidence="4 9" id="KW-0489">Methyltransferase</keyword>
<comment type="function">
    <text evidence="9">Involved in the cellular defense against the biological effects of O6-methylguanine (O6-MeG) and O4-methylthymine (O4-MeT) in DNA. Repairs the methylated nucleobase in DNA by stoichiometrically transferring the methyl group to a cysteine residue in the enzyme. This is a suicide reaction: the enzyme is irreversibly inactivated.</text>
</comment>
<comment type="miscellaneous">
    <text evidence="9">This enzyme catalyzes only one turnover and therefore is not strictly catalytic. According to one definition, an enzyme is a biocatalyst that acts repeatedly and over many reaction cycles.</text>
</comment>
<dbReference type="GO" id="GO:0032259">
    <property type="term" value="P:methylation"/>
    <property type="evidence" value="ECO:0007669"/>
    <property type="project" value="UniProtKB-KW"/>
</dbReference>
<comment type="catalytic activity">
    <reaction evidence="8 9">
        <text>a 6-O-methyl-2'-deoxyguanosine in DNA + L-cysteinyl-[protein] = S-methyl-L-cysteinyl-[protein] + a 2'-deoxyguanosine in DNA</text>
        <dbReference type="Rhea" id="RHEA:24000"/>
        <dbReference type="Rhea" id="RHEA-COMP:10131"/>
        <dbReference type="Rhea" id="RHEA-COMP:10132"/>
        <dbReference type="Rhea" id="RHEA-COMP:11367"/>
        <dbReference type="Rhea" id="RHEA-COMP:11368"/>
        <dbReference type="ChEBI" id="CHEBI:29950"/>
        <dbReference type="ChEBI" id="CHEBI:82612"/>
        <dbReference type="ChEBI" id="CHEBI:85445"/>
        <dbReference type="ChEBI" id="CHEBI:85448"/>
        <dbReference type="EC" id="2.1.1.63"/>
    </reaction>
</comment>
<dbReference type="InterPro" id="IPR036217">
    <property type="entry name" value="MethylDNA_cys_MeTrfase_DNAb"/>
</dbReference>
<gene>
    <name evidence="12" type="ORF">MD535_07850</name>
</gene>
<evidence type="ECO:0000256" key="9">
    <source>
        <dbReference type="HAMAP-Rule" id="MF_00772"/>
    </source>
</evidence>